<sequence length="119" mass="13447">MLSDHAYSGAVRCHTLLLIAPSKIIFSEMNLPSEEQQFMDANLNDLHDAKHSFSTVEDLRIINVVKRKYQNKCFQLKERGPTSKLWVAVAVFRTGARGGRLVLRESRGASKSMQHTSQC</sequence>
<keyword evidence="2" id="KW-1185">Reference proteome</keyword>
<proteinExistence type="predicted"/>
<evidence type="ECO:0000313" key="2">
    <source>
        <dbReference type="Proteomes" id="UP000499080"/>
    </source>
</evidence>
<comment type="caution">
    <text evidence="1">The sequence shown here is derived from an EMBL/GenBank/DDBJ whole genome shotgun (WGS) entry which is preliminary data.</text>
</comment>
<organism evidence="1 2">
    <name type="scientific">Araneus ventricosus</name>
    <name type="common">Orbweaver spider</name>
    <name type="synonym">Epeira ventricosa</name>
    <dbReference type="NCBI Taxonomy" id="182803"/>
    <lineage>
        <taxon>Eukaryota</taxon>
        <taxon>Metazoa</taxon>
        <taxon>Ecdysozoa</taxon>
        <taxon>Arthropoda</taxon>
        <taxon>Chelicerata</taxon>
        <taxon>Arachnida</taxon>
        <taxon>Araneae</taxon>
        <taxon>Araneomorphae</taxon>
        <taxon>Entelegynae</taxon>
        <taxon>Araneoidea</taxon>
        <taxon>Araneidae</taxon>
        <taxon>Araneus</taxon>
    </lineage>
</organism>
<gene>
    <name evidence="1" type="ORF">AVEN_3407_1</name>
</gene>
<dbReference type="EMBL" id="BGPR01114853">
    <property type="protein sequence ID" value="GBN02222.1"/>
    <property type="molecule type" value="Genomic_DNA"/>
</dbReference>
<accession>A0A4Y2KJL2</accession>
<name>A0A4Y2KJL2_ARAVE</name>
<evidence type="ECO:0000313" key="1">
    <source>
        <dbReference type="EMBL" id="GBN02222.1"/>
    </source>
</evidence>
<protein>
    <submittedName>
        <fullName evidence="1">Uncharacterized protein</fullName>
    </submittedName>
</protein>
<reference evidence="1 2" key="1">
    <citation type="journal article" date="2019" name="Sci. Rep.">
        <title>Orb-weaving spider Araneus ventricosus genome elucidates the spidroin gene catalogue.</title>
        <authorList>
            <person name="Kono N."/>
            <person name="Nakamura H."/>
            <person name="Ohtoshi R."/>
            <person name="Moran D.A.P."/>
            <person name="Shinohara A."/>
            <person name="Yoshida Y."/>
            <person name="Fujiwara M."/>
            <person name="Mori M."/>
            <person name="Tomita M."/>
            <person name="Arakawa K."/>
        </authorList>
    </citation>
    <scope>NUCLEOTIDE SEQUENCE [LARGE SCALE GENOMIC DNA]</scope>
</reference>
<dbReference type="Proteomes" id="UP000499080">
    <property type="component" value="Unassembled WGS sequence"/>
</dbReference>
<dbReference type="AlphaFoldDB" id="A0A4Y2KJL2"/>